<dbReference type="PANTHER" id="PTHR47829:SF1">
    <property type="entry name" value="HAD FAMILY PHOSPHATASE"/>
    <property type="match status" value="1"/>
</dbReference>
<organism evidence="2 3">
    <name type="scientific">Geotrichum candidum</name>
    <name type="common">Oospora lactis</name>
    <name type="synonym">Dipodascus geotrichum</name>
    <dbReference type="NCBI Taxonomy" id="1173061"/>
    <lineage>
        <taxon>Eukaryota</taxon>
        <taxon>Fungi</taxon>
        <taxon>Dikarya</taxon>
        <taxon>Ascomycota</taxon>
        <taxon>Saccharomycotina</taxon>
        <taxon>Dipodascomycetes</taxon>
        <taxon>Dipodascales</taxon>
        <taxon>Dipodascaceae</taxon>
        <taxon>Geotrichum</taxon>
    </lineage>
</organism>
<evidence type="ECO:0000313" key="2">
    <source>
        <dbReference type="EMBL" id="CDO52161.1"/>
    </source>
</evidence>
<dbReference type="EMBL" id="CCBN010000002">
    <property type="protein sequence ID" value="CDO52161.1"/>
    <property type="molecule type" value="Genomic_DNA"/>
</dbReference>
<comment type="caution">
    <text evidence="2">The sequence shown here is derived from an EMBL/GenBank/DDBJ whole genome shotgun (WGS) entry which is preliminary data.</text>
</comment>
<dbReference type="STRING" id="1173061.A0A0J9X442"/>
<dbReference type="InterPro" id="IPR002575">
    <property type="entry name" value="Aminoglycoside_PTrfase"/>
</dbReference>
<dbReference type="InterPro" id="IPR041726">
    <property type="entry name" value="ACAD10_11_N"/>
</dbReference>
<keyword evidence="3" id="KW-1185">Reference proteome</keyword>
<dbReference type="OrthoDB" id="191037at2759"/>
<dbReference type="AlphaFoldDB" id="A0A0J9X442"/>
<name>A0A0J9X442_GEOCN</name>
<dbReference type="Gene3D" id="3.30.200.20">
    <property type="entry name" value="Phosphorylase Kinase, domain 1"/>
    <property type="match status" value="1"/>
</dbReference>
<sequence length="375" mass="41618">MARNDTEADLGEVRHEINLASLETYLSTGFPNDFTAPFVLKQFGFGQSNPSYQIKDAKGRKYVLRKKPPGQLVSKTAHAVDREFHMLRALKKHTSVPVPRVICLCQDEKIIGTDFYIMDFVEGRIFHEPSMPALDAKSRTECWQSALQTLATLHKVDPLAIELPSYFTKRMESHYERQLKSLSQVAQAQAEVTDIETGEKVGPIPGFEKAISWMKKNIPAPRVAIVHGDYKIDNLIFHPTENRVVAILDWELCTIGHPAADLGNILSPYAWPEPILGEGVGFLDTKKPLPAGLPTLEEQLAYYAKIAGWDPRPVWPFAIVSAHFRLSVIAHGIKARVARKQASSPNAATFAGLVPVLAGFTINEIAKTESGKSKL</sequence>
<accession>A0A0J9X442</accession>
<dbReference type="InterPro" id="IPR052898">
    <property type="entry name" value="ACAD10-like"/>
</dbReference>
<gene>
    <name evidence="2" type="ORF">BN980_GECA02s06709g</name>
</gene>
<dbReference type="PANTHER" id="PTHR47829">
    <property type="entry name" value="HYDROLASE, PUTATIVE (AFU_ORTHOLOGUE AFUA_1G12880)-RELATED"/>
    <property type="match status" value="1"/>
</dbReference>
<proteinExistence type="predicted"/>
<dbReference type="InterPro" id="IPR011009">
    <property type="entry name" value="Kinase-like_dom_sf"/>
</dbReference>
<evidence type="ECO:0000259" key="1">
    <source>
        <dbReference type="Pfam" id="PF01636"/>
    </source>
</evidence>
<dbReference type="Proteomes" id="UP000242525">
    <property type="component" value="Unassembled WGS sequence"/>
</dbReference>
<dbReference type="Pfam" id="PF01636">
    <property type="entry name" value="APH"/>
    <property type="match status" value="1"/>
</dbReference>
<dbReference type="Gene3D" id="3.90.1200.10">
    <property type="match status" value="1"/>
</dbReference>
<evidence type="ECO:0000313" key="3">
    <source>
        <dbReference type="Proteomes" id="UP000242525"/>
    </source>
</evidence>
<protein>
    <recommendedName>
        <fullName evidence="1">Aminoglycoside phosphotransferase domain-containing protein</fullName>
    </recommendedName>
</protein>
<feature type="domain" description="Aminoglycoside phosphotransferase" evidence="1">
    <location>
        <begin position="40"/>
        <end position="275"/>
    </location>
</feature>
<dbReference type="SUPFAM" id="SSF56112">
    <property type="entry name" value="Protein kinase-like (PK-like)"/>
    <property type="match status" value="1"/>
</dbReference>
<dbReference type="CDD" id="cd05154">
    <property type="entry name" value="ACAD10_11_N-like"/>
    <property type="match status" value="1"/>
</dbReference>
<reference evidence="2" key="1">
    <citation type="submission" date="2014-03" db="EMBL/GenBank/DDBJ databases">
        <authorList>
            <person name="Casaregola S."/>
        </authorList>
    </citation>
    <scope>NUCLEOTIDE SEQUENCE [LARGE SCALE GENOMIC DNA]</scope>
    <source>
        <strain evidence="2">CLIB 918</strain>
    </source>
</reference>